<evidence type="ECO:0000256" key="1">
    <source>
        <dbReference type="SAM" id="MobiDB-lite"/>
    </source>
</evidence>
<comment type="caution">
    <text evidence="2">The sequence shown here is derived from an EMBL/GenBank/DDBJ whole genome shotgun (WGS) entry which is preliminary data.</text>
</comment>
<reference evidence="2 3" key="1">
    <citation type="submission" date="2021-06" db="EMBL/GenBank/DDBJ databases">
        <authorList>
            <person name="Palmer J.M."/>
        </authorList>
    </citation>
    <scope>NUCLEOTIDE SEQUENCE [LARGE SCALE GENOMIC DNA]</scope>
    <source>
        <strain evidence="2 3">CL_MEX2019</strain>
        <tissue evidence="2">Muscle</tissue>
    </source>
</reference>
<sequence>VMSQAEGQQKNLVHSIDSLPTKGPLSCLDQDLLLLKATSAATLSCLGECLNILQHSQSHSSQAPPQSNASQRNCGTPSDGVPVWTVPKSPSGEQLKNGGLTPLQSAEPCLGLRKRSLSHGAE</sequence>
<dbReference type="EMBL" id="JAHUTJ010000093">
    <property type="protein sequence ID" value="MED6263225.1"/>
    <property type="molecule type" value="Genomic_DNA"/>
</dbReference>
<evidence type="ECO:0000313" key="3">
    <source>
        <dbReference type="Proteomes" id="UP001352852"/>
    </source>
</evidence>
<protein>
    <submittedName>
        <fullName evidence="2">Uncharacterized protein</fullName>
    </submittedName>
</protein>
<accession>A0ABU7CLX2</accession>
<feature type="region of interest" description="Disordered" evidence="1">
    <location>
        <begin position="56"/>
        <end position="106"/>
    </location>
</feature>
<proteinExistence type="predicted"/>
<gene>
    <name evidence="2" type="ORF">CHARACLAT_002369</name>
</gene>
<name>A0ABU7CLX2_9TELE</name>
<dbReference type="Proteomes" id="UP001352852">
    <property type="component" value="Unassembled WGS sequence"/>
</dbReference>
<evidence type="ECO:0000313" key="2">
    <source>
        <dbReference type="EMBL" id="MED6263225.1"/>
    </source>
</evidence>
<feature type="compositionally biased region" description="Low complexity" evidence="1">
    <location>
        <begin position="56"/>
        <end position="71"/>
    </location>
</feature>
<keyword evidence="3" id="KW-1185">Reference proteome</keyword>
<feature type="non-terminal residue" evidence="2">
    <location>
        <position position="1"/>
    </location>
</feature>
<organism evidence="2 3">
    <name type="scientific">Characodon lateralis</name>
    <dbReference type="NCBI Taxonomy" id="208331"/>
    <lineage>
        <taxon>Eukaryota</taxon>
        <taxon>Metazoa</taxon>
        <taxon>Chordata</taxon>
        <taxon>Craniata</taxon>
        <taxon>Vertebrata</taxon>
        <taxon>Euteleostomi</taxon>
        <taxon>Actinopterygii</taxon>
        <taxon>Neopterygii</taxon>
        <taxon>Teleostei</taxon>
        <taxon>Neoteleostei</taxon>
        <taxon>Acanthomorphata</taxon>
        <taxon>Ovalentaria</taxon>
        <taxon>Atherinomorphae</taxon>
        <taxon>Cyprinodontiformes</taxon>
        <taxon>Goodeidae</taxon>
        <taxon>Characodon</taxon>
    </lineage>
</organism>